<dbReference type="AlphaFoldDB" id="A0AAE3UCW6"/>
<organism evidence="2 3">
    <name type="scientific">Xanthocytophaga flava</name>
    <dbReference type="NCBI Taxonomy" id="3048013"/>
    <lineage>
        <taxon>Bacteria</taxon>
        <taxon>Pseudomonadati</taxon>
        <taxon>Bacteroidota</taxon>
        <taxon>Cytophagia</taxon>
        <taxon>Cytophagales</taxon>
        <taxon>Rhodocytophagaceae</taxon>
        <taxon>Xanthocytophaga</taxon>
    </lineage>
</organism>
<evidence type="ECO:0000256" key="1">
    <source>
        <dbReference type="SAM" id="SignalP"/>
    </source>
</evidence>
<feature type="signal peptide" evidence="1">
    <location>
        <begin position="1"/>
        <end position="31"/>
    </location>
</feature>
<gene>
    <name evidence="2" type="ORF">QNI16_35935</name>
</gene>
<evidence type="ECO:0000313" key="3">
    <source>
        <dbReference type="Proteomes" id="UP001241110"/>
    </source>
</evidence>
<dbReference type="RefSeq" id="WP_313989128.1">
    <property type="nucleotide sequence ID" value="NZ_JASJOS010000025.1"/>
</dbReference>
<dbReference type="Proteomes" id="UP001241110">
    <property type="component" value="Unassembled WGS sequence"/>
</dbReference>
<accession>A0AAE3UCW6</accession>
<name>A0AAE3UCW6_9BACT</name>
<keyword evidence="1" id="KW-0732">Signal</keyword>
<sequence length="405" mass="45333">MQFQPDKAMKKLLVSALLLAALLFPVSQSQATGIPVTDIPRLIFEYIKTNVLMEKDKDVQKLKLQKLLETLQEVKKIRARQTEQLDIDVDLDKELWKVGEFNSLKLSDMDAIAQKVLLLTNALYAKELPTLTEYHLLKQAMPGLQTSNQLYAWLQGGTSAYAALQGTAPSSYRDHLAVISDQRVKQYALEADASQRMIHTAMTYQQLSGELTEQAMDLSDKVNRDGTWSMFGIGDIFSDLADDIQSIPGLNDLIEKAESKFESQTSEKTKEIKKELGIKDGSVWDKLFDKSKDISEKLQGMIKSKVESMDIVSSITSLFSGLVDSVSPVPEYSTRIEKQGMRMSTGERIQAQGAALDNLEKSFELQLQADQLLIQASEKSEATQRLDAAYQNALIRKTLTQIPVE</sequence>
<proteinExistence type="predicted"/>
<feature type="chain" id="PRO_5042227556" evidence="1">
    <location>
        <begin position="32"/>
        <end position="405"/>
    </location>
</feature>
<evidence type="ECO:0000313" key="2">
    <source>
        <dbReference type="EMBL" id="MDJ1485928.1"/>
    </source>
</evidence>
<comment type="caution">
    <text evidence="2">The sequence shown here is derived from an EMBL/GenBank/DDBJ whole genome shotgun (WGS) entry which is preliminary data.</text>
</comment>
<dbReference type="EMBL" id="JASJOS010000025">
    <property type="protein sequence ID" value="MDJ1485928.1"/>
    <property type="molecule type" value="Genomic_DNA"/>
</dbReference>
<protein>
    <submittedName>
        <fullName evidence="2">Uncharacterized protein</fullName>
    </submittedName>
</protein>
<reference evidence="2" key="1">
    <citation type="submission" date="2023-05" db="EMBL/GenBank/DDBJ databases">
        <authorList>
            <person name="Zhang X."/>
        </authorList>
    </citation>
    <scope>NUCLEOTIDE SEQUENCE</scope>
    <source>
        <strain evidence="2">YF14B1</strain>
    </source>
</reference>